<evidence type="ECO:0000256" key="5">
    <source>
        <dbReference type="ARBA" id="ARBA00022801"/>
    </source>
</evidence>
<dbReference type="InterPro" id="IPR027417">
    <property type="entry name" value="P-loop_NTPase"/>
</dbReference>
<dbReference type="GO" id="GO:0003684">
    <property type="term" value="F:damaged DNA binding"/>
    <property type="evidence" value="ECO:0007669"/>
    <property type="project" value="InterPro"/>
</dbReference>
<protein>
    <submittedName>
        <fullName evidence="12">Unannotated protein</fullName>
    </submittedName>
</protein>
<keyword evidence="6" id="KW-0347">Helicase</keyword>
<reference evidence="12" key="1">
    <citation type="submission" date="2020-05" db="EMBL/GenBank/DDBJ databases">
        <authorList>
            <person name="Chiriac C."/>
            <person name="Salcher M."/>
            <person name="Ghai R."/>
            <person name="Kavagutti S V."/>
        </authorList>
    </citation>
    <scope>NUCLEOTIDE SEQUENCE</scope>
</reference>
<dbReference type="InterPro" id="IPR014001">
    <property type="entry name" value="Helicase_ATP-bd"/>
</dbReference>
<dbReference type="SUPFAM" id="SSF143517">
    <property type="entry name" value="TRCF domain-like"/>
    <property type="match status" value="1"/>
</dbReference>
<dbReference type="InterPro" id="IPR047112">
    <property type="entry name" value="RecG/Mfd"/>
</dbReference>
<dbReference type="FunFam" id="3.40.50.300:FF:000546">
    <property type="entry name" value="Transcription-repair-coupling factor"/>
    <property type="match status" value="1"/>
</dbReference>
<dbReference type="Gene3D" id="2.40.10.170">
    <property type="match status" value="1"/>
</dbReference>
<dbReference type="AlphaFoldDB" id="A0A6J7CZB6"/>
<evidence type="ECO:0000256" key="8">
    <source>
        <dbReference type="ARBA" id="ARBA00023125"/>
    </source>
</evidence>
<dbReference type="NCBIfam" id="TIGR00580">
    <property type="entry name" value="mfd"/>
    <property type="match status" value="1"/>
</dbReference>
<dbReference type="InterPro" id="IPR037235">
    <property type="entry name" value="TRCF-like_C_D7"/>
</dbReference>
<dbReference type="SMART" id="SM00487">
    <property type="entry name" value="DEXDc"/>
    <property type="match status" value="1"/>
</dbReference>
<sequence>MVTNILGSPDRPETLHFAASAFDPVVGDSEALADRVRQLRNSGVRVVVAAEGPASARRLSEVLTNESIDAPYLEVPLVTAGAVSVVVAPIERGVVSVASGIALIAEADLSGRRRVHRKARGARRAADYYDDLKVGDYVVHQVHGVGRFEGMGKRSIGGVERDYLMLAYRGSDRLYVPTDQISTVRRYTGGDSPSLSRMGGAEWQKTRSKVRNAVAAIAAELVTLYRTRLATPGHAFGPDTPWQREMEDAFPYEETPDQMQAIIEVKEDMERSTPMDRLVCGDVGYGKTEIAIRAAFKAVQEGKQVGVLVPTTLLANQHGETFRERFSGFPVRVEVLSRFLTTKEQNVVIEGVTTGQVDIVIGTHRLLSEDLAFKDLGLLIIDEEQRFGVEHKEKIKHLRAHVDVLTLSATPIPRTLEMSLTGIRDLSLVQTPPEERQPILTYVGEYDERAVSEAIRRELLREGQVFYVHNRVNDIDHVAEQIRELVPEARVVIAHGQMDEGLLERTVIDFADRKSDVLVCTTIVESGLDLPMANTLVVDRADLLGLAQLYQLRGRVGRRGHRAYAYLLHPRDKVLSEEAYERLKAIGEFTDLGSGFKLAMRDLEIRGAGNMLGGAQSGHIAAVGFDLYCELVTEAVSELKGERIEQPFEVVLDLPADAHLPRDYVERDDVRMEAYRRLAGVESPQDVDDIEAEWLDRYGPPPAAADALLDAARLRAECVRLRISNVSIMRTTARLVGLSLPESRKVRLTRLAPKSIAKDSEVVIPLDAAPNRVVAALTALLLELIPPEDAAAKS</sequence>
<dbReference type="Pfam" id="PF00270">
    <property type="entry name" value="DEAD"/>
    <property type="match status" value="1"/>
</dbReference>
<dbReference type="Gene3D" id="3.90.1150.50">
    <property type="entry name" value="Transcription-repair-coupling factor, D7 domain"/>
    <property type="match status" value="1"/>
</dbReference>
<dbReference type="SMART" id="SM00982">
    <property type="entry name" value="TRCF"/>
    <property type="match status" value="1"/>
</dbReference>
<dbReference type="SMART" id="SM01058">
    <property type="entry name" value="CarD_TRCF"/>
    <property type="match status" value="1"/>
</dbReference>
<evidence type="ECO:0000259" key="10">
    <source>
        <dbReference type="PROSITE" id="PS51192"/>
    </source>
</evidence>
<dbReference type="SUPFAM" id="SSF141259">
    <property type="entry name" value="CarD-like"/>
    <property type="match status" value="1"/>
</dbReference>
<keyword evidence="7" id="KW-0067">ATP-binding</keyword>
<evidence type="ECO:0000313" key="12">
    <source>
        <dbReference type="EMBL" id="CAB4863376.1"/>
    </source>
</evidence>
<dbReference type="HAMAP" id="MF_00969">
    <property type="entry name" value="TRCF"/>
    <property type="match status" value="1"/>
</dbReference>
<dbReference type="InterPro" id="IPR001650">
    <property type="entry name" value="Helicase_C-like"/>
</dbReference>
<accession>A0A6J7CZB6</accession>
<dbReference type="GO" id="GO:0003678">
    <property type="term" value="F:DNA helicase activity"/>
    <property type="evidence" value="ECO:0007669"/>
    <property type="project" value="TreeGrafter"/>
</dbReference>
<dbReference type="PROSITE" id="PS51194">
    <property type="entry name" value="HELICASE_CTER"/>
    <property type="match status" value="1"/>
</dbReference>
<comment type="subcellular location">
    <subcellularLocation>
        <location evidence="1">Cytoplasm</location>
    </subcellularLocation>
</comment>
<keyword evidence="9" id="KW-0234">DNA repair</keyword>
<evidence type="ECO:0000256" key="3">
    <source>
        <dbReference type="ARBA" id="ARBA00022741"/>
    </source>
</evidence>
<name>A0A6J7CZB6_9ZZZZ</name>
<dbReference type="SUPFAM" id="SSF52540">
    <property type="entry name" value="P-loop containing nucleoside triphosphate hydrolases"/>
    <property type="match status" value="3"/>
</dbReference>
<dbReference type="EMBL" id="CAFBLK010000070">
    <property type="protein sequence ID" value="CAB4863376.1"/>
    <property type="molecule type" value="Genomic_DNA"/>
</dbReference>
<dbReference type="Gene3D" id="3.40.50.300">
    <property type="entry name" value="P-loop containing nucleotide triphosphate hydrolases"/>
    <property type="match status" value="2"/>
</dbReference>
<evidence type="ECO:0000256" key="7">
    <source>
        <dbReference type="ARBA" id="ARBA00022840"/>
    </source>
</evidence>
<dbReference type="Pfam" id="PF00271">
    <property type="entry name" value="Helicase_C"/>
    <property type="match status" value="1"/>
</dbReference>
<evidence type="ECO:0000256" key="6">
    <source>
        <dbReference type="ARBA" id="ARBA00022806"/>
    </source>
</evidence>
<dbReference type="InterPro" id="IPR003711">
    <property type="entry name" value="CarD-like/TRCF_RID"/>
</dbReference>
<gene>
    <name evidence="12" type="ORF">UFOPK3317_00528</name>
</gene>
<keyword evidence="4" id="KW-0227">DNA damage</keyword>
<feature type="domain" description="Helicase C-terminal" evidence="11">
    <location>
        <begin position="454"/>
        <end position="604"/>
    </location>
</feature>
<dbReference type="SMART" id="SM00490">
    <property type="entry name" value="HELICc"/>
    <property type="match status" value="1"/>
</dbReference>
<evidence type="ECO:0000256" key="9">
    <source>
        <dbReference type="ARBA" id="ARBA00023204"/>
    </source>
</evidence>
<dbReference type="InterPro" id="IPR011545">
    <property type="entry name" value="DEAD/DEAH_box_helicase_dom"/>
</dbReference>
<dbReference type="PANTHER" id="PTHR47964">
    <property type="entry name" value="ATP-DEPENDENT DNA HELICASE HOMOLOG RECG, CHLOROPLASTIC"/>
    <property type="match status" value="1"/>
</dbReference>
<keyword evidence="5" id="KW-0378">Hydrolase</keyword>
<keyword evidence="3" id="KW-0547">Nucleotide-binding</keyword>
<dbReference type="CDD" id="cd17991">
    <property type="entry name" value="DEXHc_TRCF"/>
    <property type="match status" value="1"/>
</dbReference>
<keyword evidence="2" id="KW-0963">Cytoplasm</keyword>
<evidence type="ECO:0000256" key="1">
    <source>
        <dbReference type="ARBA" id="ARBA00004496"/>
    </source>
</evidence>
<dbReference type="Pfam" id="PF03461">
    <property type="entry name" value="TRCF"/>
    <property type="match status" value="1"/>
</dbReference>
<dbReference type="Pfam" id="PF02559">
    <property type="entry name" value="CarD_TRCF_RID"/>
    <property type="match status" value="1"/>
</dbReference>
<evidence type="ECO:0000256" key="4">
    <source>
        <dbReference type="ARBA" id="ARBA00022763"/>
    </source>
</evidence>
<dbReference type="InterPro" id="IPR004576">
    <property type="entry name" value="Mfd"/>
</dbReference>
<dbReference type="InterPro" id="IPR036101">
    <property type="entry name" value="CarD-like/TRCF_RID_sf"/>
</dbReference>
<organism evidence="12">
    <name type="scientific">freshwater metagenome</name>
    <dbReference type="NCBI Taxonomy" id="449393"/>
    <lineage>
        <taxon>unclassified sequences</taxon>
        <taxon>metagenomes</taxon>
        <taxon>ecological metagenomes</taxon>
    </lineage>
</organism>
<feature type="domain" description="Helicase ATP-binding" evidence="10">
    <location>
        <begin position="268"/>
        <end position="429"/>
    </location>
</feature>
<keyword evidence="8" id="KW-0238">DNA-binding</keyword>
<dbReference type="InterPro" id="IPR005118">
    <property type="entry name" value="TRCF_C"/>
</dbReference>
<evidence type="ECO:0000259" key="11">
    <source>
        <dbReference type="PROSITE" id="PS51194"/>
    </source>
</evidence>
<dbReference type="GO" id="GO:0005737">
    <property type="term" value="C:cytoplasm"/>
    <property type="evidence" value="ECO:0007669"/>
    <property type="project" value="UniProtKB-SubCell"/>
</dbReference>
<dbReference type="GO" id="GO:0016787">
    <property type="term" value="F:hydrolase activity"/>
    <property type="evidence" value="ECO:0007669"/>
    <property type="project" value="UniProtKB-KW"/>
</dbReference>
<dbReference type="GO" id="GO:0005524">
    <property type="term" value="F:ATP binding"/>
    <property type="evidence" value="ECO:0007669"/>
    <property type="project" value="UniProtKB-KW"/>
</dbReference>
<dbReference type="PROSITE" id="PS51192">
    <property type="entry name" value="HELICASE_ATP_BIND_1"/>
    <property type="match status" value="1"/>
</dbReference>
<proteinExistence type="inferred from homology"/>
<dbReference type="GO" id="GO:0006281">
    <property type="term" value="P:DNA repair"/>
    <property type="evidence" value="ECO:0007669"/>
    <property type="project" value="UniProtKB-KW"/>
</dbReference>
<dbReference type="PANTHER" id="PTHR47964:SF1">
    <property type="entry name" value="ATP-DEPENDENT DNA HELICASE HOMOLOG RECG, CHLOROPLASTIC"/>
    <property type="match status" value="1"/>
</dbReference>
<evidence type="ECO:0000256" key="2">
    <source>
        <dbReference type="ARBA" id="ARBA00022490"/>
    </source>
</evidence>